<name>K3WJB6_GLOUD</name>
<evidence type="ECO:0000313" key="4">
    <source>
        <dbReference type="EnsemblProtists" id="PYU1_T005058"/>
    </source>
</evidence>
<dbReference type="PANTHER" id="PTHR34876">
    <property type="match status" value="1"/>
</dbReference>
<keyword evidence="2" id="KW-1133">Transmembrane helix</keyword>
<dbReference type="STRING" id="431595.K3WJB6"/>
<dbReference type="GO" id="GO:0004553">
    <property type="term" value="F:hydrolase activity, hydrolyzing O-glycosyl compounds"/>
    <property type="evidence" value="ECO:0007669"/>
    <property type="project" value="InterPro"/>
</dbReference>
<dbReference type="Pfam" id="PF01341">
    <property type="entry name" value="Glyco_hydro_6"/>
    <property type="match status" value="1"/>
</dbReference>
<evidence type="ECO:0008006" key="6">
    <source>
        <dbReference type="Google" id="ProtNLM"/>
    </source>
</evidence>
<evidence type="ECO:0000313" key="5">
    <source>
        <dbReference type="Proteomes" id="UP000019132"/>
    </source>
</evidence>
<feature type="signal peptide" evidence="3">
    <location>
        <begin position="1"/>
        <end position="19"/>
    </location>
</feature>
<feature type="compositionally biased region" description="Low complexity" evidence="1">
    <location>
        <begin position="379"/>
        <end position="399"/>
    </location>
</feature>
<keyword evidence="2" id="KW-0472">Membrane</keyword>
<dbReference type="eggNOG" id="ENOG502QWHE">
    <property type="taxonomic scope" value="Eukaryota"/>
</dbReference>
<feature type="region of interest" description="Disordered" evidence="1">
    <location>
        <begin position="340"/>
        <end position="361"/>
    </location>
</feature>
<reference evidence="4" key="3">
    <citation type="submission" date="2015-02" db="UniProtKB">
        <authorList>
            <consortium name="EnsemblProtists"/>
        </authorList>
    </citation>
    <scope>IDENTIFICATION</scope>
    <source>
        <strain evidence="4">DAOM BR144</strain>
    </source>
</reference>
<dbReference type="GO" id="GO:0030245">
    <property type="term" value="P:cellulose catabolic process"/>
    <property type="evidence" value="ECO:0007669"/>
    <property type="project" value="InterPro"/>
</dbReference>
<reference evidence="5" key="1">
    <citation type="journal article" date="2010" name="Genome Biol.">
        <title>Genome sequence of the necrotrophic plant pathogen Pythium ultimum reveals original pathogenicity mechanisms and effector repertoire.</title>
        <authorList>
            <person name="Levesque C.A."/>
            <person name="Brouwer H."/>
            <person name="Cano L."/>
            <person name="Hamilton J.P."/>
            <person name="Holt C."/>
            <person name="Huitema E."/>
            <person name="Raffaele S."/>
            <person name="Robideau G.P."/>
            <person name="Thines M."/>
            <person name="Win J."/>
            <person name="Zerillo M.M."/>
            <person name="Beakes G.W."/>
            <person name="Boore J.L."/>
            <person name="Busam D."/>
            <person name="Dumas B."/>
            <person name="Ferriera S."/>
            <person name="Fuerstenberg S.I."/>
            <person name="Gachon C.M."/>
            <person name="Gaulin E."/>
            <person name="Govers F."/>
            <person name="Grenville-Briggs L."/>
            <person name="Horner N."/>
            <person name="Hostetler J."/>
            <person name="Jiang R.H."/>
            <person name="Johnson J."/>
            <person name="Krajaejun T."/>
            <person name="Lin H."/>
            <person name="Meijer H.J."/>
            <person name="Moore B."/>
            <person name="Morris P."/>
            <person name="Phuntmart V."/>
            <person name="Puiu D."/>
            <person name="Shetty J."/>
            <person name="Stajich J.E."/>
            <person name="Tripathy S."/>
            <person name="Wawra S."/>
            <person name="van West P."/>
            <person name="Whitty B.R."/>
            <person name="Coutinho P.M."/>
            <person name="Henrissat B."/>
            <person name="Martin F."/>
            <person name="Thomas P.D."/>
            <person name="Tyler B.M."/>
            <person name="De Vries R.P."/>
            <person name="Kamoun S."/>
            <person name="Yandell M."/>
            <person name="Tisserat N."/>
            <person name="Buell C.R."/>
        </authorList>
    </citation>
    <scope>NUCLEOTIDE SEQUENCE</scope>
    <source>
        <strain evidence="5">DAOM:BR144</strain>
    </source>
</reference>
<dbReference type="EnsemblProtists" id="PYU1_T005058">
    <property type="protein sequence ID" value="PYU1_T005058"/>
    <property type="gene ID" value="PYU1_G005047"/>
</dbReference>
<evidence type="ECO:0000256" key="3">
    <source>
        <dbReference type="SAM" id="SignalP"/>
    </source>
</evidence>
<dbReference type="PRINTS" id="PR00733">
    <property type="entry name" value="GLHYDRLASE6"/>
</dbReference>
<dbReference type="PANTHER" id="PTHR34876:SF4">
    <property type="entry name" value="1,4-BETA-D-GLUCAN CELLOBIOHYDROLASE C-RELATED"/>
    <property type="match status" value="1"/>
</dbReference>
<keyword evidence="3" id="KW-0732">Signal</keyword>
<feature type="compositionally biased region" description="Acidic residues" evidence="1">
    <location>
        <begin position="418"/>
        <end position="428"/>
    </location>
</feature>
<dbReference type="InParanoid" id="K3WJB6"/>
<dbReference type="OMA" id="NNFQTAM"/>
<dbReference type="EMBL" id="GL376564">
    <property type="status" value="NOT_ANNOTATED_CDS"/>
    <property type="molecule type" value="Genomic_DNA"/>
</dbReference>
<accession>K3WJB6</accession>
<organism evidence="4 5">
    <name type="scientific">Globisporangium ultimum (strain ATCC 200006 / CBS 805.95 / DAOM BR144)</name>
    <name type="common">Pythium ultimum</name>
    <dbReference type="NCBI Taxonomy" id="431595"/>
    <lineage>
        <taxon>Eukaryota</taxon>
        <taxon>Sar</taxon>
        <taxon>Stramenopiles</taxon>
        <taxon>Oomycota</taxon>
        <taxon>Peronosporomycetes</taxon>
        <taxon>Pythiales</taxon>
        <taxon>Pythiaceae</taxon>
        <taxon>Globisporangium</taxon>
    </lineage>
</organism>
<evidence type="ECO:0000256" key="1">
    <source>
        <dbReference type="SAM" id="MobiDB-lite"/>
    </source>
</evidence>
<sequence>MRRLTLSITALVLTAAANAEQLCSLPPITYAAAKAAHPEAAFALSELETRGIATWYSDREENGDYVTTAKQLVALCPDDSRLSVVIYGLPNKDCDAGYSTIGSRNKSPYDYEQFVSTLAQIIGQRKVLYVLEPDAVGLLVGSTCAVQSGYKDNLKTAIRILSSSNANADIYLDVGYWTLAASDSRQRVADVVRELAAAGRVKGIALNTSNYRSNGELAHLCSSFQSVMGYNGMNCIIDTSRNFHGSSSSEWCNLKSAGIGKPPTRDTGYPNIDYFVWVKPPGDSDGTCSDGASHTWEALPGPGAGMFFEEGFRLLWNQGSLVQELNLPVIDSTYRSYSVATATPTSSPTPNPTPAPTEMTPSPELLAVQALMEAMIKAQQQQQQQFNSGSGSSSDVVSSEAGSLPAGSNSSALASDPDAGDVSEDEKEAEITTPSPFPSDSVKERGITTRANGGPSDAKVGVIITLFVAGIATVVGVMLFVRLKQKQLQDSKSPNLSYLPATPN</sequence>
<dbReference type="Proteomes" id="UP000019132">
    <property type="component" value="Unassembled WGS sequence"/>
</dbReference>
<proteinExistence type="predicted"/>
<protein>
    <recommendedName>
        <fullName evidence="6">Glycoside hydrolase family 6 protein</fullName>
    </recommendedName>
</protein>
<dbReference type="InterPro" id="IPR016288">
    <property type="entry name" value="Beta_cellobiohydrolase"/>
</dbReference>
<dbReference type="AlphaFoldDB" id="K3WJB6"/>
<dbReference type="HOGENOM" id="CLU_015488_1_1_1"/>
<dbReference type="VEuPathDB" id="FungiDB:PYU1_G005047"/>
<feature type="chain" id="PRO_5025609748" description="Glycoside hydrolase family 6 protein" evidence="3">
    <location>
        <begin position="20"/>
        <end position="504"/>
    </location>
</feature>
<reference evidence="5" key="2">
    <citation type="submission" date="2010-04" db="EMBL/GenBank/DDBJ databases">
        <authorList>
            <person name="Buell R."/>
            <person name="Hamilton J."/>
            <person name="Hostetler J."/>
        </authorList>
    </citation>
    <scope>NUCLEOTIDE SEQUENCE [LARGE SCALE GENOMIC DNA]</scope>
    <source>
        <strain evidence="5">DAOM:BR144</strain>
    </source>
</reference>
<feature type="region of interest" description="Disordered" evidence="1">
    <location>
        <begin position="378"/>
        <end position="454"/>
    </location>
</feature>
<feature type="transmembrane region" description="Helical" evidence="2">
    <location>
        <begin position="460"/>
        <end position="481"/>
    </location>
</feature>
<dbReference type="InterPro" id="IPR036434">
    <property type="entry name" value="Beta_cellobiohydrolase_sf"/>
</dbReference>
<dbReference type="Gene3D" id="3.20.20.40">
    <property type="entry name" value="1, 4-beta cellobiohydrolase"/>
    <property type="match status" value="1"/>
</dbReference>
<keyword evidence="5" id="KW-1185">Reference proteome</keyword>
<keyword evidence="2" id="KW-0812">Transmembrane</keyword>
<evidence type="ECO:0000256" key="2">
    <source>
        <dbReference type="SAM" id="Phobius"/>
    </source>
</evidence>
<dbReference type="SUPFAM" id="SSF51989">
    <property type="entry name" value="Glycosyl hydrolases family 6, cellulases"/>
    <property type="match status" value="1"/>
</dbReference>